<organism evidence="2 3">
    <name type="scientific">Streptomyces himalayensis subsp. aureolus</name>
    <dbReference type="NCBI Taxonomy" id="2758039"/>
    <lineage>
        <taxon>Bacteria</taxon>
        <taxon>Bacillati</taxon>
        <taxon>Actinomycetota</taxon>
        <taxon>Actinomycetes</taxon>
        <taxon>Kitasatosporales</taxon>
        <taxon>Streptomycetaceae</taxon>
        <taxon>Streptomyces</taxon>
        <taxon>Streptomyces himalayensis</taxon>
    </lineage>
</organism>
<feature type="compositionally biased region" description="Low complexity" evidence="1">
    <location>
        <begin position="780"/>
        <end position="797"/>
    </location>
</feature>
<feature type="compositionally biased region" description="Pro residues" evidence="1">
    <location>
        <begin position="504"/>
        <end position="517"/>
    </location>
</feature>
<feature type="compositionally biased region" description="Low complexity" evidence="1">
    <location>
        <begin position="533"/>
        <end position="542"/>
    </location>
</feature>
<dbReference type="Pfam" id="PF14435">
    <property type="entry name" value="SUKH-4"/>
    <property type="match status" value="1"/>
</dbReference>
<keyword evidence="3" id="KW-1185">Reference proteome</keyword>
<feature type="compositionally biased region" description="Gly residues" evidence="1">
    <location>
        <begin position="252"/>
        <end position="265"/>
    </location>
</feature>
<feature type="region of interest" description="Disordered" evidence="1">
    <location>
        <begin position="369"/>
        <end position="801"/>
    </location>
</feature>
<feature type="compositionally biased region" description="Pro residues" evidence="1">
    <location>
        <begin position="646"/>
        <end position="672"/>
    </location>
</feature>
<dbReference type="Pfam" id="PF14440">
    <property type="entry name" value="XOO_2897-deam"/>
    <property type="match status" value="1"/>
</dbReference>
<feature type="compositionally biased region" description="Low complexity" evidence="1">
    <location>
        <begin position="266"/>
        <end position="306"/>
    </location>
</feature>
<evidence type="ECO:0000313" key="3">
    <source>
        <dbReference type="Proteomes" id="UP000586976"/>
    </source>
</evidence>
<feature type="compositionally biased region" description="Low complexity" evidence="1">
    <location>
        <begin position="372"/>
        <end position="398"/>
    </location>
</feature>
<dbReference type="InterPro" id="IPR025851">
    <property type="entry name" value="SUKH-4"/>
</dbReference>
<feature type="compositionally biased region" description="Pro residues" evidence="1">
    <location>
        <begin position="423"/>
        <end position="438"/>
    </location>
</feature>
<feature type="compositionally biased region" description="Low complexity" evidence="1">
    <location>
        <begin position="210"/>
        <end position="251"/>
    </location>
</feature>
<accession>A0A7W2HIS9</accession>
<dbReference type="EMBL" id="JACEQY010000040">
    <property type="protein sequence ID" value="MBA4865363.1"/>
    <property type="molecule type" value="Genomic_DNA"/>
</dbReference>
<feature type="region of interest" description="Disordered" evidence="1">
    <location>
        <begin position="137"/>
        <end position="347"/>
    </location>
</feature>
<name>A0A7W2HIS9_9ACTN</name>
<feature type="compositionally biased region" description="Gly residues" evidence="1">
    <location>
        <begin position="141"/>
        <end position="164"/>
    </location>
</feature>
<reference evidence="2 3" key="1">
    <citation type="submission" date="2020-07" db="EMBL/GenBank/DDBJ databases">
        <title>Streptomyces isolated from Indian soil.</title>
        <authorList>
            <person name="Mandal S."/>
            <person name="Maiti P.K."/>
        </authorList>
    </citation>
    <scope>NUCLEOTIDE SEQUENCE [LARGE SCALE GENOMIC DNA]</scope>
    <source>
        <strain evidence="2 3">PSKA54</strain>
    </source>
</reference>
<feature type="compositionally biased region" description="Low complexity" evidence="1">
    <location>
        <begin position="460"/>
        <end position="470"/>
    </location>
</feature>
<feature type="compositionally biased region" description="Low complexity" evidence="1">
    <location>
        <begin position="165"/>
        <end position="183"/>
    </location>
</feature>
<gene>
    <name evidence="2" type="ORF">H1V43_29300</name>
</gene>
<feature type="compositionally biased region" description="Low complexity" evidence="1">
    <location>
        <begin position="604"/>
        <end position="616"/>
    </location>
</feature>
<feature type="compositionally biased region" description="Pro residues" evidence="1">
    <location>
        <begin position="694"/>
        <end position="704"/>
    </location>
</feature>
<evidence type="ECO:0000256" key="1">
    <source>
        <dbReference type="SAM" id="MobiDB-lite"/>
    </source>
</evidence>
<proteinExistence type="predicted"/>
<protein>
    <submittedName>
        <fullName evidence="2">SUKH-4 family immunity protein</fullName>
    </submittedName>
</protein>
<comment type="caution">
    <text evidence="2">The sequence shown here is derived from an EMBL/GenBank/DDBJ whole genome shotgun (WGS) entry which is preliminary data.</text>
</comment>
<sequence length="1119" mass="108886">MVTFAQAQERAEEWINGDMPAYQHREVRVREFDLGFVVWAEDREGGTSGALSTGGGPRSDGGRQRLVIARDSGEATLWPSLPVGEVIRRYEEEYGTSEASAAPAPPVLDRVDLNQTSFLLTPPEWLQEAADRLAVQDRRGAGGSERSGSGGSGSGESGSWGSGGSDSSAGAGVPAGVAGGPRSSGDSVGTSGWANGAPAGGGPGPQVPTASHVPSASPAHSAPAGHDASDAAVGAAGPADPAASGSSVGPAGSAGSGAGSAGGGAPWASAGASVGASDGEGPAVTTPTPGVPAGATPWAGTDTNADAGDDGSVPPPATVFAPPLVGSDDDGTPPPGVAPDAKTALMSGGSQLPRTAVVPALDGSGAPAYGYPQAPGTPLGTPAPGTSGTPASYGYPQGPGTPPGAPAPGMSGTPASYGYPQGPGTPPGTPAPGGPAPGTPGASASYGYPQPAATQPPVSPGVRPGAAGPGAPQPPSAPGAPGAMAPTGAAGSPGVPAPAGAPGAPLPPGAPGAPLPPGAGGIADAATSKAEAPPRGARGGRPSTPPPPGAPGTPGARRDGTPPVGDPAAPGTPAGGYVPTQLVTLGPDGPQAPGGPGTPPPSGAPGAPGAPQAPGAPGAPGMPPGGVHHAATMLSDPGVGGTGGPGTPPPSGAPGAPGAPQPPGAPGAPGMPPGGVHHAATVLSGPSLGGPGTPGTPVPPPQAPGAPGAPAAPGTPPGGVHHAATVLAGPPVGGPGTPPPPGPPGAPGTPGMPPPGMPGPVQGQPNHGPMPGQPVPGQPMPGQQPAYGYPQQPSGQPTVGPGYQAVLRYRAQDGSEQQLIRRSAPGTPHPEWQIFHELRSMNVPPDQVLELHTELESCELPGAYCARMIRETWPQARITSIAPYGSDHASRRQGMQQLLAHQGELHQVADGPARPAPVRAPLPQVQPAPPIPPEGVAHELAAAFGPGVFRFDQRAVSRQGVPDIVAHTLVVAGLPVDMGPFFWAQAQPGRPVPTLAELAQERGVQPASDAGSYLVMGSDFGRALCVQYGTANIVAVPVEAGPGGAPVPPQFVNTGLPEFVRCLALLGRMWRLRFGLNQEQAGRWTVDFQAQLAALDPAALASPESWWSVLLEQMWDGLL</sequence>
<evidence type="ECO:0000313" key="2">
    <source>
        <dbReference type="EMBL" id="MBA4865363.1"/>
    </source>
</evidence>
<feature type="compositionally biased region" description="Low complexity" evidence="1">
    <location>
        <begin position="479"/>
        <end position="503"/>
    </location>
</feature>
<feature type="compositionally biased region" description="Low complexity" evidence="1">
    <location>
        <begin position="407"/>
        <end position="422"/>
    </location>
</feature>
<feature type="compositionally biased region" description="Pro residues" evidence="1">
    <location>
        <begin position="732"/>
        <end position="758"/>
    </location>
</feature>
<dbReference type="InterPro" id="IPR032722">
    <property type="entry name" value="Deaminase_XOO_2897"/>
</dbReference>
<feature type="compositionally biased region" description="Low complexity" evidence="1">
    <location>
        <begin position="561"/>
        <end position="591"/>
    </location>
</feature>
<dbReference type="AlphaFoldDB" id="A0A7W2HIS9"/>
<dbReference type="Proteomes" id="UP000586976">
    <property type="component" value="Unassembled WGS sequence"/>
</dbReference>